<dbReference type="PANTHER" id="PTHR23056:SF108">
    <property type="entry name" value="CALCINEURIN B-LIKE PROTEIN 5"/>
    <property type="match status" value="1"/>
</dbReference>
<dbReference type="SUPFAM" id="SSF47473">
    <property type="entry name" value="EF-hand"/>
    <property type="match status" value="1"/>
</dbReference>
<keyword evidence="7" id="KW-1185">Reference proteome</keyword>
<keyword evidence="2 4" id="KW-0106">Calcium</keyword>
<keyword evidence="1 4" id="KW-0677">Repeat</keyword>
<comment type="caution">
    <text evidence="6">The sequence shown here is derived from an EMBL/GenBank/DDBJ whole genome shotgun (WGS) entry which is preliminary data.</text>
</comment>
<dbReference type="PROSITE" id="PS50222">
    <property type="entry name" value="EF_HAND_2"/>
    <property type="match status" value="3"/>
</dbReference>
<keyword evidence="4" id="KW-0472">Membrane</keyword>
<reference evidence="6" key="1">
    <citation type="submission" date="2023-12" db="EMBL/GenBank/DDBJ databases">
        <title>Genome assembly of Anisodus tanguticus.</title>
        <authorList>
            <person name="Wang Y.-J."/>
        </authorList>
    </citation>
    <scope>NUCLEOTIDE SEQUENCE</scope>
    <source>
        <strain evidence="6">KB-2021</strain>
        <tissue evidence="6">Leaf</tissue>
    </source>
</reference>
<dbReference type="AlphaFoldDB" id="A0AAE1S7D8"/>
<dbReference type="InterPro" id="IPR018247">
    <property type="entry name" value="EF_Hand_1_Ca_BS"/>
</dbReference>
<dbReference type="InterPro" id="IPR002048">
    <property type="entry name" value="EF_hand_dom"/>
</dbReference>
<dbReference type="SMART" id="SM00054">
    <property type="entry name" value="EFh"/>
    <property type="match status" value="3"/>
</dbReference>
<evidence type="ECO:0000313" key="6">
    <source>
        <dbReference type="EMBL" id="KAK4363801.1"/>
    </source>
</evidence>
<comment type="subunit">
    <text evidence="4">Homodimer. Interacts with CIPK.</text>
</comment>
<dbReference type="Pfam" id="PF00036">
    <property type="entry name" value="EF-hand_1"/>
    <property type="match status" value="1"/>
</dbReference>
<dbReference type="Gene3D" id="1.10.238.10">
    <property type="entry name" value="EF-hand"/>
    <property type="match status" value="1"/>
</dbReference>
<dbReference type="EMBL" id="JAVYJV010000009">
    <property type="protein sequence ID" value="KAK4363801.1"/>
    <property type="molecule type" value="Genomic_DNA"/>
</dbReference>
<evidence type="ECO:0000259" key="5">
    <source>
        <dbReference type="PROSITE" id="PS50222"/>
    </source>
</evidence>
<evidence type="ECO:0000256" key="4">
    <source>
        <dbReference type="RuleBase" id="RU369080"/>
    </source>
</evidence>
<dbReference type="FunFam" id="1.10.238.10:FF:000073">
    <property type="entry name" value="calcineurin B-like protein 3"/>
    <property type="match status" value="1"/>
</dbReference>
<organism evidence="6 7">
    <name type="scientific">Anisodus tanguticus</name>
    <dbReference type="NCBI Taxonomy" id="243964"/>
    <lineage>
        <taxon>Eukaryota</taxon>
        <taxon>Viridiplantae</taxon>
        <taxon>Streptophyta</taxon>
        <taxon>Embryophyta</taxon>
        <taxon>Tracheophyta</taxon>
        <taxon>Spermatophyta</taxon>
        <taxon>Magnoliopsida</taxon>
        <taxon>eudicotyledons</taxon>
        <taxon>Gunneridae</taxon>
        <taxon>Pentapetalae</taxon>
        <taxon>asterids</taxon>
        <taxon>lamiids</taxon>
        <taxon>Solanales</taxon>
        <taxon>Solanaceae</taxon>
        <taxon>Solanoideae</taxon>
        <taxon>Hyoscyameae</taxon>
        <taxon>Anisodus</taxon>
    </lineage>
</organism>
<protein>
    <recommendedName>
        <fullName evidence="4">Calcineurin B-like protein</fullName>
    </recommendedName>
</protein>
<accession>A0AAE1S7D8</accession>
<evidence type="ECO:0000256" key="3">
    <source>
        <dbReference type="ARBA" id="ARBA00023774"/>
    </source>
</evidence>
<dbReference type="InterPro" id="IPR045198">
    <property type="entry name" value="CNBL1-10"/>
</dbReference>
<feature type="domain" description="EF-hand" evidence="5">
    <location>
        <begin position="51"/>
        <end position="86"/>
    </location>
</feature>
<dbReference type="Proteomes" id="UP001291623">
    <property type="component" value="Unassembled WGS sequence"/>
</dbReference>
<evidence type="ECO:0000313" key="7">
    <source>
        <dbReference type="Proteomes" id="UP001291623"/>
    </source>
</evidence>
<dbReference type="InterPro" id="IPR011992">
    <property type="entry name" value="EF-hand-dom_pair"/>
</dbReference>
<name>A0AAE1S7D8_9SOLA</name>
<dbReference type="GO" id="GO:0016020">
    <property type="term" value="C:membrane"/>
    <property type="evidence" value="ECO:0007669"/>
    <property type="project" value="UniProtKB-SubCell"/>
</dbReference>
<gene>
    <name evidence="6" type="ORF">RND71_019042</name>
</gene>
<comment type="subcellular location">
    <subcellularLocation>
        <location evidence="4">Membrane</location>
    </subcellularLocation>
</comment>
<dbReference type="GO" id="GO:0019722">
    <property type="term" value="P:calcium-mediated signaling"/>
    <property type="evidence" value="ECO:0007669"/>
    <property type="project" value="UniProtKB-UniRule"/>
</dbReference>
<dbReference type="PRINTS" id="PR00450">
    <property type="entry name" value="RECOVERIN"/>
</dbReference>
<dbReference type="GO" id="GO:0019900">
    <property type="term" value="F:kinase binding"/>
    <property type="evidence" value="ECO:0007669"/>
    <property type="project" value="UniProtKB-UniRule"/>
</dbReference>
<feature type="domain" description="EF-hand" evidence="5">
    <location>
        <begin position="95"/>
        <end position="130"/>
    </location>
</feature>
<sequence>MKGRRLKWKREENESKGLSGLMFNLFDSNNDGLIDFEEFIRTLSIFHPDASQAEKVVAAFKLYDIWQTGFIGREEVKELIFGLLYESELVLTDDIVEAMIDKTIEEANSKGDGKIDIEEWSNFVAQNPSLLKNMTIPYLKDITAAFPSFVLKTEKTDEIYKDF</sequence>
<proteinExistence type="inferred from homology"/>
<dbReference type="GO" id="GO:0005509">
    <property type="term" value="F:calcium ion binding"/>
    <property type="evidence" value="ECO:0007669"/>
    <property type="project" value="UniProtKB-UniRule"/>
</dbReference>
<evidence type="ECO:0000256" key="1">
    <source>
        <dbReference type="ARBA" id="ARBA00022737"/>
    </source>
</evidence>
<comment type="similarity">
    <text evidence="3 4">Belongs to the calcineurin regulatory subunit family.</text>
</comment>
<keyword evidence="4" id="KW-0479">Metal-binding</keyword>
<dbReference type="PANTHER" id="PTHR23056">
    <property type="entry name" value="CALCINEURIN B"/>
    <property type="match status" value="1"/>
</dbReference>
<dbReference type="Pfam" id="PF13499">
    <property type="entry name" value="EF-hand_7"/>
    <property type="match status" value="1"/>
</dbReference>
<evidence type="ECO:0000256" key="2">
    <source>
        <dbReference type="ARBA" id="ARBA00022837"/>
    </source>
</evidence>
<feature type="domain" description="EF-hand" evidence="5">
    <location>
        <begin position="22"/>
        <end position="49"/>
    </location>
</feature>
<dbReference type="PROSITE" id="PS00018">
    <property type="entry name" value="EF_HAND_1"/>
    <property type="match status" value="1"/>
</dbReference>
<comment type="function">
    <text evidence="4">Acts as a calcium sensor. CBL proteins interact with CIPK serine-threonine protein kinases. Binding of a CBL protein to the regulatory NAF domain of a CIPK protein lead to the activation of the kinase in a calcium-dependent manner.</text>
</comment>